<dbReference type="EMBL" id="RQPJ01000002">
    <property type="protein sequence ID" value="RTE54459.1"/>
    <property type="molecule type" value="Genomic_DNA"/>
</dbReference>
<proteinExistence type="predicted"/>
<reference evidence="2 3" key="1">
    <citation type="submission" date="2018-11" db="EMBL/GenBank/DDBJ databases">
        <title>Arenibacter aquaticus sp.nov., a marine bacterium isolated from surface seawater in the South China Sea.</title>
        <authorList>
            <person name="Guo J."/>
            <person name="Sun J."/>
        </authorList>
    </citation>
    <scope>NUCLEOTIDE SEQUENCE [LARGE SCALE GENOMIC DNA]</scope>
    <source>
        <strain evidence="2 3">GUO666</strain>
    </source>
</reference>
<dbReference type="PANTHER" id="PTHR48079:SF6">
    <property type="entry name" value="NAD(P)-BINDING DOMAIN-CONTAINING PROTEIN-RELATED"/>
    <property type="match status" value="1"/>
</dbReference>
<protein>
    <submittedName>
        <fullName evidence="2">NAD-dependent epimerase/dehydratase family protein</fullName>
    </submittedName>
</protein>
<evidence type="ECO:0000259" key="1">
    <source>
        <dbReference type="Pfam" id="PF01370"/>
    </source>
</evidence>
<evidence type="ECO:0000313" key="3">
    <source>
        <dbReference type="Proteomes" id="UP000267585"/>
    </source>
</evidence>
<dbReference type="OrthoDB" id="596910at2"/>
<dbReference type="AlphaFoldDB" id="A0A3S0AFE5"/>
<dbReference type="InterPro" id="IPR051783">
    <property type="entry name" value="NAD(P)-dependent_oxidoreduct"/>
</dbReference>
<comment type="caution">
    <text evidence="2">The sequence shown here is derived from an EMBL/GenBank/DDBJ whole genome shotgun (WGS) entry which is preliminary data.</text>
</comment>
<dbReference type="Proteomes" id="UP000267585">
    <property type="component" value="Unassembled WGS sequence"/>
</dbReference>
<accession>A0A3S0AFE5</accession>
<dbReference type="Pfam" id="PF01370">
    <property type="entry name" value="Epimerase"/>
    <property type="match status" value="1"/>
</dbReference>
<dbReference type="InterPro" id="IPR001509">
    <property type="entry name" value="Epimerase_deHydtase"/>
</dbReference>
<feature type="domain" description="NAD-dependent epimerase/dehydratase" evidence="1">
    <location>
        <begin position="2"/>
        <end position="228"/>
    </location>
</feature>
<sequence length="336" mass="38143">MILVTGGTGLVGAHLLLQLLQSGAKVKAIYRNERKLELVQKVFGYYTDQHRTLFRQIEWVKADLNDLPALELAFMGVTHVYHCAAFISFDPCDYEQLRTINIEGTRNIVNLCIAHKVKKLCYTSSIATIGRTTDAQEATEETDWTTQGANVYALTKMDAELEVWRASQENVNVIIINPGVIIGPGFWKTGTGLLFKTAYKANKYYPPGGTGFVSINDVVGIMTQLMQSSIVNERFIVVAKQLSYKEILDKLTSALHKPAPTRPLKFWELEILWRLDWLRNLVMNNGRKLTKISVQSLRKTQRYNTDKIKKQLVGFTYESLDGIIKLSCKKFMEENP</sequence>
<dbReference type="Gene3D" id="3.40.50.720">
    <property type="entry name" value="NAD(P)-binding Rossmann-like Domain"/>
    <property type="match status" value="1"/>
</dbReference>
<dbReference type="SUPFAM" id="SSF51735">
    <property type="entry name" value="NAD(P)-binding Rossmann-fold domains"/>
    <property type="match status" value="1"/>
</dbReference>
<gene>
    <name evidence="2" type="ORF">EHW67_04650</name>
</gene>
<name>A0A3S0AFE5_9FLAO</name>
<organism evidence="2 3">
    <name type="scientific">Arenibacter aquaticus</name>
    <dbReference type="NCBI Taxonomy" id="2489054"/>
    <lineage>
        <taxon>Bacteria</taxon>
        <taxon>Pseudomonadati</taxon>
        <taxon>Bacteroidota</taxon>
        <taxon>Flavobacteriia</taxon>
        <taxon>Flavobacteriales</taxon>
        <taxon>Flavobacteriaceae</taxon>
        <taxon>Arenibacter</taxon>
    </lineage>
</organism>
<dbReference type="InterPro" id="IPR036291">
    <property type="entry name" value="NAD(P)-bd_dom_sf"/>
</dbReference>
<dbReference type="PANTHER" id="PTHR48079">
    <property type="entry name" value="PROTEIN YEEZ"/>
    <property type="match status" value="1"/>
</dbReference>
<dbReference type="RefSeq" id="WP_126161192.1">
    <property type="nucleotide sequence ID" value="NZ_RQPJ01000002.1"/>
</dbReference>
<dbReference type="GO" id="GO:0004029">
    <property type="term" value="F:aldehyde dehydrogenase (NAD+) activity"/>
    <property type="evidence" value="ECO:0007669"/>
    <property type="project" value="TreeGrafter"/>
</dbReference>
<dbReference type="GO" id="GO:0005737">
    <property type="term" value="C:cytoplasm"/>
    <property type="evidence" value="ECO:0007669"/>
    <property type="project" value="TreeGrafter"/>
</dbReference>
<keyword evidence="3" id="KW-1185">Reference proteome</keyword>
<evidence type="ECO:0000313" key="2">
    <source>
        <dbReference type="EMBL" id="RTE54459.1"/>
    </source>
</evidence>